<dbReference type="Pfam" id="PF01636">
    <property type="entry name" value="APH"/>
    <property type="match status" value="2"/>
</dbReference>
<protein>
    <recommendedName>
        <fullName evidence="1">Aminoglycoside phosphotransferase domain-containing protein</fullName>
    </recommendedName>
</protein>
<dbReference type="Proteomes" id="UP001642482">
    <property type="component" value="Unassembled WGS sequence"/>
</dbReference>
<reference evidence="2 3" key="1">
    <citation type="submission" date="2024-01" db="EMBL/GenBank/DDBJ databases">
        <authorList>
            <person name="Allen C."/>
            <person name="Tagirdzhanova G."/>
        </authorList>
    </citation>
    <scope>NUCLEOTIDE SEQUENCE [LARGE SCALE GENOMIC DNA]</scope>
</reference>
<proteinExistence type="predicted"/>
<keyword evidence="3" id="KW-1185">Reference proteome</keyword>
<dbReference type="EMBL" id="CAWUHD010000095">
    <property type="protein sequence ID" value="CAK7230644.1"/>
    <property type="molecule type" value="Genomic_DNA"/>
</dbReference>
<dbReference type="SUPFAM" id="SSF56112">
    <property type="entry name" value="Protein kinase-like (PK-like)"/>
    <property type="match status" value="2"/>
</dbReference>
<dbReference type="InterPro" id="IPR002575">
    <property type="entry name" value="Aminoglycoside_PTrfase"/>
</dbReference>
<dbReference type="PANTHER" id="PTHR21310:SF15">
    <property type="entry name" value="AMINOGLYCOSIDE PHOSPHOTRANSFERASE DOMAIN-CONTAINING PROTEIN"/>
    <property type="match status" value="1"/>
</dbReference>
<comment type="caution">
    <text evidence="2">The sequence shown here is derived from an EMBL/GenBank/DDBJ whole genome shotgun (WGS) entry which is preliminary data.</text>
</comment>
<dbReference type="PANTHER" id="PTHR21310">
    <property type="entry name" value="AMINOGLYCOSIDE PHOSPHOTRANSFERASE-RELATED-RELATED"/>
    <property type="match status" value="1"/>
</dbReference>
<feature type="domain" description="Aminoglycoside phosphotransferase" evidence="1">
    <location>
        <begin position="395"/>
        <end position="601"/>
    </location>
</feature>
<evidence type="ECO:0000313" key="2">
    <source>
        <dbReference type="EMBL" id="CAK7230644.1"/>
    </source>
</evidence>
<dbReference type="InterPro" id="IPR051678">
    <property type="entry name" value="AGP_Transferase"/>
</dbReference>
<sequence>MAELTALASKVDEEALIQRARQLSGGKACHLDPSDPLGRRLMGGMHVHRELVFDDGTVWLLRMLRENYTSFDDATSNQILLSECATLQWLETHVESIPAPRLHDFGLRGDASNEVGVAYMLIDKLPGKPFDTHSATAKQTAKVLEQWAGMLCELGRHPLDKVGSLEFKSASGRGPIVLGPVAGDRTGTLPCSLGPFSDARSFYIAWADTHLDLIRDGQLFSQHPVDAYLIFRWIKEQVAASDENNAGGWPPEWQSLHDGPFFLRHVDDKGDHLLVDDDYNITDVIDWTFARTAPAYEAFAPALLDDDAWEQSVTDEVEALLSLVNIPALERRASALRNGVACQFRRGKHLGDESTMGCANYNAWIDFADGVQWLARIPRTTDGSDVPADLVAYLVTSEYATLRFIEQHMPKVRAPRAYGYGLAGDPDNEVGVAYLLEEVLPGRPFQAYEATPELKQHVYRQYAEILTELSHHPVKQACSLIPGEGNEVNEGPIASDRFVRLSQHGPYPDALSYFSSFAEQHLDLISDGQIYPDYPLEAFVFYRLLRDRAAPVLASLSEALPLQGFFLKHVDDKGDHILVDEDFNITGIIDWQFARFVPFVEAFGPSLFTADMGNLYGGKVGLSADDKFMATLLRKICGEAAASTELTRRFHFGLASGLSKDQVLSMLGAVLRLLNIDHKNVSEWAAEEWIKAKEDNDTRWQQIKDGLNLEVDVS</sequence>
<gene>
    <name evidence="2" type="ORF">SEUCBS140593_007655</name>
</gene>
<name>A0ABP0CF16_9PEZI</name>
<dbReference type="InterPro" id="IPR011009">
    <property type="entry name" value="Kinase-like_dom_sf"/>
</dbReference>
<organism evidence="2 3">
    <name type="scientific">Sporothrix eucalyptigena</name>
    <dbReference type="NCBI Taxonomy" id="1812306"/>
    <lineage>
        <taxon>Eukaryota</taxon>
        <taxon>Fungi</taxon>
        <taxon>Dikarya</taxon>
        <taxon>Ascomycota</taxon>
        <taxon>Pezizomycotina</taxon>
        <taxon>Sordariomycetes</taxon>
        <taxon>Sordariomycetidae</taxon>
        <taxon>Ophiostomatales</taxon>
        <taxon>Ophiostomataceae</taxon>
        <taxon>Sporothrix</taxon>
    </lineage>
</organism>
<evidence type="ECO:0000313" key="3">
    <source>
        <dbReference type="Proteomes" id="UP001642482"/>
    </source>
</evidence>
<feature type="domain" description="Aminoglycoside phosphotransferase" evidence="1">
    <location>
        <begin position="82"/>
        <end position="310"/>
    </location>
</feature>
<evidence type="ECO:0000259" key="1">
    <source>
        <dbReference type="Pfam" id="PF01636"/>
    </source>
</evidence>
<accession>A0ABP0CF16</accession>